<dbReference type="EMBL" id="BFAA01017216">
    <property type="protein sequence ID" value="GCB79046.1"/>
    <property type="molecule type" value="Genomic_DNA"/>
</dbReference>
<comment type="caution">
    <text evidence="2">The sequence shown here is derived from an EMBL/GenBank/DDBJ whole genome shotgun (WGS) entry which is preliminary data.</text>
</comment>
<evidence type="ECO:0000313" key="2">
    <source>
        <dbReference type="EMBL" id="GCB79046.1"/>
    </source>
</evidence>
<dbReference type="PANTHER" id="PTHR10643:SF2">
    <property type="entry name" value="KINETOCHORE PROTEIN NDC80 HOMOLOG"/>
    <property type="match status" value="1"/>
</dbReference>
<dbReference type="Proteomes" id="UP000288216">
    <property type="component" value="Unassembled WGS sequence"/>
</dbReference>
<dbReference type="Gene3D" id="6.10.250.1950">
    <property type="match status" value="1"/>
</dbReference>
<dbReference type="InterPro" id="IPR005550">
    <property type="entry name" value="Kinetochore_Ndc80"/>
</dbReference>
<accession>A0A401Q113</accession>
<dbReference type="GO" id="GO:0031262">
    <property type="term" value="C:Ndc80 complex"/>
    <property type="evidence" value="ECO:0007669"/>
    <property type="project" value="InterPro"/>
</dbReference>
<protein>
    <submittedName>
        <fullName evidence="2">Uncharacterized protein</fullName>
    </submittedName>
</protein>
<organism evidence="2 3">
    <name type="scientific">Scyliorhinus torazame</name>
    <name type="common">Cloudy catshark</name>
    <name type="synonym">Catulus torazame</name>
    <dbReference type="NCBI Taxonomy" id="75743"/>
    <lineage>
        <taxon>Eukaryota</taxon>
        <taxon>Metazoa</taxon>
        <taxon>Chordata</taxon>
        <taxon>Craniata</taxon>
        <taxon>Vertebrata</taxon>
        <taxon>Chondrichthyes</taxon>
        <taxon>Elasmobranchii</taxon>
        <taxon>Galeomorphii</taxon>
        <taxon>Galeoidea</taxon>
        <taxon>Carcharhiniformes</taxon>
        <taxon>Scyliorhinidae</taxon>
        <taxon>Scyliorhinus</taxon>
    </lineage>
</organism>
<keyword evidence="3" id="KW-1185">Reference proteome</keyword>
<evidence type="ECO:0000256" key="1">
    <source>
        <dbReference type="SAM" id="Coils"/>
    </source>
</evidence>
<dbReference type="PANTHER" id="PTHR10643">
    <property type="entry name" value="KINETOCHORE PROTEIN NDC80"/>
    <property type="match status" value="1"/>
</dbReference>
<sequence length="91" mass="10820">QYFGVDEAQFEAVTAENQRLREELEKLEKEKQNEPDRVQALEKTRASLQKDRQKYKNYLEEMEQHKTLLEQRTKGIKEEIESAGIDLYSSN</sequence>
<dbReference type="STRING" id="75743.A0A401Q113"/>
<keyword evidence="1" id="KW-0175">Coiled coil</keyword>
<name>A0A401Q113_SCYTO</name>
<gene>
    <name evidence="2" type="ORF">scyTo_0020742</name>
</gene>
<reference evidence="2 3" key="1">
    <citation type="journal article" date="2018" name="Nat. Ecol. Evol.">
        <title>Shark genomes provide insights into elasmobranch evolution and the origin of vertebrates.</title>
        <authorList>
            <person name="Hara Y"/>
            <person name="Yamaguchi K"/>
            <person name="Onimaru K"/>
            <person name="Kadota M"/>
            <person name="Koyanagi M"/>
            <person name="Keeley SD"/>
            <person name="Tatsumi K"/>
            <person name="Tanaka K"/>
            <person name="Motone F"/>
            <person name="Kageyama Y"/>
            <person name="Nozu R"/>
            <person name="Adachi N"/>
            <person name="Nishimura O"/>
            <person name="Nakagawa R"/>
            <person name="Tanegashima C"/>
            <person name="Kiyatake I"/>
            <person name="Matsumoto R"/>
            <person name="Murakumo K"/>
            <person name="Nishida K"/>
            <person name="Terakita A"/>
            <person name="Kuratani S"/>
            <person name="Sato K"/>
            <person name="Hyodo S Kuraku.S."/>
        </authorList>
    </citation>
    <scope>NUCLEOTIDE SEQUENCE [LARGE SCALE GENOMIC DNA]</scope>
</reference>
<dbReference type="GO" id="GO:0051315">
    <property type="term" value="P:attachment of mitotic spindle microtubules to kinetochore"/>
    <property type="evidence" value="ECO:0007669"/>
    <property type="project" value="InterPro"/>
</dbReference>
<evidence type="ECO:0000313" key="3">
    <source>
        <dbReference type="Proteomes" id="UP000288216"/>
    </source>
</evidence>
<feature type="non-terminal residue" evidence="2">
    <location>
        <position position="1"/>
    </location>
</feature>
<feature type="coiled-coil region" evidence="1">
    <location>
        <begin position="10"/>
        <end position="79"/>
    </location>
</feature>
<dbReference type="AlphaFoldDB" id="A0A401Q113"/>
<proteinExistence type="predicted"/>